<dbReference type="Proteomes" id="UP000009886">
    <property type="component" value="Unassembled WGS sequence"/>
</dbReference>
<dbReference type="EMBL" id="AKCU01000396">
    <property type="protein sequence ID" value="EKV10994.1"/>
    <property type="molecule type" value="Genomic_DNA"/>
</dbReference>
<evidence type="ECO:0000313" key="2">
    <source>
        <dbReference type="Proteomes" id="UP000009886"/>
    </source>
</evidence>
<dbReference type="AlphaFoldDB" id="K9FP60"/>
<comment type="caution">
    <text evidence="1">The sequence shown here is derived from an EMBL/GenBank/DDBJ whole genome shotgun (WGS) entry which is preliminary data.</text>
</comment>
<dbReference type="HOGENOM" id="CLU_2923351_0_0_1"/>
<accession>K9FP60</accession>
<dbReference type="OrthoDB" id="4177946at2759"/>
<organism evidence="1 2">
    <name type="scientific">Penicillium digitatum (strain Pd1 / CECT 20795)</name>
    <name type="common">Green mold</name>
    <dbReference type="NCBI Taxonomy" id="1170230"/>
    <lineage>
        <taxon>Eukaryota</taxon>
        <taxon>Fungi</taxon>
        <taxon>Dikarya</taxon>
        <taxon>Ascomycota</taxon>
        <taxon>Pezizomycotina</taxon>
        <taxon>Eurotiomycetes</taxon>
        <taxon>Eurotiomycetidae</taxon>
        <taxon>Eurotiales</taxon>
        <taxon>Aspergillaceae</taxon>
        <taxon>Penicillium</taxon>
    </lineage>
</organism>
<sequence length="61" mass="7101">MIAAYLFLPECQELIEFVENNSVNEDSVKALANSMLSYYFPLINGWINAPKQNRNNKRKHL</sequence>
<evidence type="ECO:0000313" key="1">
    <source>
        <dbReference type="EMBL" id="EKV10994.1"/>
    </source>
</evidence>
<proteinExistence type="predicted"/>
<reference evidence="2" key="1">
    <citation type="journal article" date="2012" name="BMC Genomics">
        <title>Genome sequence of the necrotrophic fungus Penicillium digitatum, the main postharvest pathogen of citrus.</title>
        <authorList>
            <person name="Marcet-Houben M."/>
            <person name="Ballester A.-R."/>
            <person name="de la Fuente B."/>
            <person name="Harries E."/>
            <person name="Marcos J.F."/>
            <person name="Gonzalez-Candelas L."/>
            <person name="Gabaldon T."/>
        </authorList>
    </citation>
    <scope>NUCLEOTIDE SEQUENCE [LARGE SCALE GENOMIC DNA]</scope>
    <source>
        <strain evidence="2">Pd1 / CECT 20795</strain>
    </source>
</reference>
<dbReference type="VEuPathDB" id="FungiDB:PDIP_57830"/>
<dbReference type="KEGG" id="pdp:PDIP_57830"/>
<gene>
    <name evidence="1" type="ORF">PDIP_57830</name>
</gene>
<protein>
    <submittedName>
        <fullName evidence="1">Uncharacterized protein</fullName>
    </submittedName>
</protein>
<name>K9FP60_PEND1</name>